<dbReference type="InterPro" id="IPR013088">
    <property type="entry name" value="Znf_NHR/GATA"/>
</dbReference>
<evidence type="ECO:0000256" key="2">
    <source>
        <dbReference type="ARBA" id="ARBA00022833"/>
    </source>
</evidence>
<accession>A0ABP8IMG8</accession>
<comment type="caution">
    <text evidence="5">The sequence shown here is derived from an EMBL/GenBank/DDBJ whole genome shotgun (WGS) entry which is preliminary data.</text>
</comment>
<gene>
    <name evidence="3" type="primary">yacG</name>
    <name evidence="5" type="ORF">GCM10023151_18290</name>
</gene>
<reference evidence="6" key="1">
    <citation type="journal article" date="2019" name="Int. J. Syst. Evol. Microbiol.">
        <title>The Global Catalogue of Microorganisms (GCM) 10K type strain sequencing project: providing services to taxonomists for standard genome sequencing and annotation.</title>
        <authorList>
            <consortium name="The Broad Institute Genomics Platform"/>
            <consortium name="The Broad Institute Genome Sequencing Center for Infectious Disease"/>
            <person name="Wu L."/>
            <person name="Ma J."/>
        </authorList>
    </citation>
    <scope>NUCLEOTIDE SEQUENCE [LARGE SCALE GENOMIC DNA]</scope>
    <source>
        <strain evidence="6">JCM 17728</strain>
    </source>
</reference>
<feature type="binding site" evidence="3">
    <location>
        <position position="12"/>
    </location>
    <ligand>
        <name>Zn(2+)</name>
        <dbReference type="ChEBI" id="CHEBI:29105"/>
    </ligand>
</feature>
<proteinExistence type="inferred from homology"/>
<dbReference type="NCBIfam" id="NF001638">
    <property type="entry name" value="PRK00418.1"/>
    <property type="match status" value="1"/>
</dbReference>
<evidence type="ECO:0000313" key="6">
    <source>
        <dbReference type="Proteomes" id="UP001501011"/>
    </source>
</evidence>
<feature type="binding site" evidence="3">
    <location>
        <position position="28"/>
    </location>
    <ligand>
        <name>Zn(2+)</name>
        <dbReference type="ChEBI" id="CHEBI:29105"/>
    </ligand>
</feature>
<organism evidence="5 6">
    <name type="scientific">Kangiella marina</name>
    <dbReference type="NCBI Taxonomy" id="1079178"/>
    <lineage>
        <taxon>Bacteria</taxon>
        <taxon>Pseudomonadati</taxon>
        <taxon>Pseudomonadota</taxon>
        <taxon>Gammaproteobacteria</taxon>
        <taxon>Kangiellales</taxon>
        <taxon>Kangiellaceae</taxon>
        <taxon>Kangiella</taxon>
    </lineage>
</organism>
<sequence length="69" mass="7650">MSETMIVKCPTCTKSVAWTGSNDFKPFCSKRCQLIDLGEWASEGHKIAGQQLDPNTVQELARTEDTNSD</sequence>
<dbReference type="InterPro" id="IPR005584">
    <property type="entry name" value="DNA_gyrase_inhibitor_YacG"/>
</dbReference>
<evidence type="ECO:0000256" key="4">
    <source>
        <dbReference type="SAM" id="MobiDB-lite"/>
    </source>
</evidence>
<dbReference type="Proteomes" id="UP001501011">
    <property type="component" value="Unassembled WGS sequence"/>
</dbReference>
<keyword evidence="1 3" id="KW-0479">Metal-binding</keyword>
<dbReference type="SUPFAM" id="SSF57716">
    <property type="entry name" value="Glucocorticoid receptor-like (DNA-binding domain)"/>
    <property type="match status" value="1"/>
</dbReference>
<feature type="binding site" evidence="3">
    <location>
        <position position="9"/>
    </location>
    <ligand>
        <name>Zn(2+)</name>
        <dbReference type="ChEBI" id="CHEBI:29105"/>
    </ligand>
</feature>
<evidence type="ECO:0000313" key="5">
    <source>
        <dbReference type="EMBL" id="GAA4363270.1"/>
    </source>
</evidence>
<comment type="similarity">
    <text evidence="3">Belongs to the DNA gyrase inhibitor YacG family.</text>
</comment>
<dbReference type="Gene3D" id="3.30.50.10">
    <property type="entry name" value="Erythroid Transcription Factor GATA-1, subunit A"/>
    <property type="match status" value="1"/>
</dbReference>
<comment type="subunit">
    <text evidence="3">Interacts with GyrB.</text>
</comment>
<dbReference type="EMBL" id="BAABFV010000002">
    <property type="protein sequence ID" value="GAA4363270.1"/>
    <property type="molecule type" value="Genomic_DNA"/>
</dbReference>
<comment type="function">
    <text evidence="3">Inhibits all the catalytic activities of DNA gyrase by preventing its interaction with DNA. Acts by binding directly to the C-terminal domain of GyrB, which probably disrupts DNA binding by the gyrase.</text>
</comment>
<evidence type="ECO:0000256" key="1">
    <source>
        <dbReference type="ARBA" id="ARBA00022723"/>
    </source>
</evidence>
<dbReference type="Pfam" id="PF03884">
    <property type="entry name" value="YacG"/>
    <property type="match status" value="1"/>
</dbReference>
<dbReference type="HAMAP" id="MF_00649">
    <property type="entry name" value="DNA_gyrase_inhibitor_YacG"/>
    <property type="match status" value="1"/>
</dbReference>
<dbReference type="PANTHER" id="PTHR36150">
    <property type="entry name" value="DNA GYRASE INHIBITOR YACG"/>
    <property type="match status" value="1"/>
</dbReference>
<comment type="cofactor">
    <cofactor evidence="3">
        <name>Zn(2+)</name>
        <dbReference type="ChEBI" id="CHEBI:29105"/>
    </cofactor>
    <text evidence="3">Binds 1 zinc ion.</text>
</comment>
<feature type="region of interest" description="Disordered" evidence="4">
    <location>
        <begin position="48"/>
        <end position="69"/>
    </location>
</feature>
<name>A0ABP8IMG8_9GAMM</name>
<dbReference type="PANTHER" id="PTHR36150:SF1">
    <property type="entry name" value="DNA GYRASE INHIBITOR YACG"/>
    <property type="match status" value="1"/>
</dbReference>
<dbReference type="RefSeq" id="WP_345292917.1">
    <property type="nucleotide sequence ID" value="NZ_BAABFV010000002.1"/>
</dbReference>
<evidence type="ECO:0000256" key="3">
    <source>
        <dbReference type="HAMAP-Rule" id="MF_00649"/>
    </source>
</evidence>
<keyword evidence="6" id="KW-1185">Reference proteome</keyword>
<feature type="binding site" evidence="3">
    <location>
        <position position="32"/>
    </location>
    <ligand>
        <name>Zn(2+)</name>
        <dbReference type="ChEBI" id="CHEBI:29105"/>
    </ligand>
</feature>
<protein>
    <recommendedName>
        <fullName evidence="3">DNA gyrase inhibitor YacG</fullName>
    </recommendedName>
</protein>
<keyword evidence="2 3" id="KW-0862">Zinc</keyword>